<reference evidence="1 2" key="1">
    <citation type="submission" date="2021-04" db="EMBL/GenBank/DDBJ databases">
        <title>Pseudomonas rustica sp. nov. isolated from raw milk.</title>
        <authorList>
            <person name="Fiedler G."/>
            <person name="Gieschler S."/>
            <person name="Kabisch J."/>
            <person name="Grimmler C."/>
            <person name="Brinks E."/>
            <person name="Wagner N."/>
            <person name="Hetzer B."/>
            <person name="Franz C.M.A.P."/>
            <person name="Boehnlein C."/>
        </authorList>
    </citation>
    <scope>NUCLEOTIDE SEQUENCE [LARGE SCALE GENOMIC DNA]</scope>
    <source>
        <strain evidence="1 2">MBT-4</strain>
    </source>
</reference>
<evidence type="ECO:0008006" key="3">
    <source>
        <dbReference type="Google" id="ProtNLM"/>
    </source>
</evidence>
<protein>
    <recommendedName>
        <fullName evidence="3">VRR-NUC domain-containing protein</fullName>
    </recommendedName>
</protein>
<name>A0ABS5MSN7_9PSED</name>
<evidence type="ECO:0000313" key="1">
    <source>
        <dbReference type="EMBL" id="MBS4077310.1"/>
    </source>
</evidence>
<keyword evidence="2" id="KW-1185">Reference proteome</keyword>
<dbReference type="Proteomes" id="UP000676035">
    <property type="component" value="Unassembled WGS sequence"/>
</dbReference>
<gene>
    <name evidence="1" type="ORF">KFS80_03285</name>
</gene>
<sequence>MRGIRTNYSIYSKYLILNAVDEMGESEFFDRTGDRIVKSKSSLKQWRIQLMSVVLPLPKGEHFKQALMTVPGYYEKLIGLARKDFLVNVRGPQDLSNFIQPIFNKKITGAKLTKSENKNLYLKGLIDECGFLTRLGVAQKLSSSSCRKQCIELNVPYSKLDISTDAACVELSVIRYLNETTEINWFYIENGIYELFIRKMLSPICQKLGIEPYYHCMGVVDRDLETQFLGEFTEDYFHTYVRSIESSGTIFQDVREPKFSTMDADDVAIVYRAFGYDRFLSIIKHDFIEPNVYARGWPDLLGLDGQNLKFLEVKRTDNLTISQIETFPRIVEMGFEVEVVMVQTKRPQPFQPAIL</sequence>
<comment type="caution">
    <text evidence="1">The sequence shown here is derived from an EMBL/GenBank/DDBJ whole genome shotgun (WGS) entry which is preliminary data.</text>
</comment>
<organism evidence="1 2">
    <name type="scientific">Pseudomonas rustica</name>
    <dbReference type="NCBI Taxonomy" id="2827099"/>
    <lineage>
        <taxon>Bacteria</taxon>
        <taxon>Pseudomonadati</taxon>
        <taxon>Pseudomonadota</taxon>
        <taxon>Gammaproteobacteria</taxon>
        <taxon>Pseudomonadales</taxon>
        <taxon>Pseudomonadaceae</taxon>
        <taxon>Pseudomonas</taxon>
    </lineage>
</organism>
<accession>A0ABS5MSN7</accession>
<evidence type="ECO:0000313" key="2">
    <source>
        <dbReference type="Proteomes" id="UP000676035"/>
    </source>
</evidence>
<proteinExistence type="predicted"/>
<dbReference type="RefSeq" id="WP_212543970.1">
    <property type="nucleotide sequence ID" value="NZ_JAGYHF010000002.1"/>
</dbReference>
<dbReference type="EMBL" id="JAGYHF010000002">
    <property type="protein sequence ID" value="MBS4077310.1"/>
    <property type="molecule type" value="Genomic_DNA"/>
</dbReference>